<protein>
    <recommendedName>
        <fullName evidence="3">Fam-b protein</fullName>
    </recommendedName>
</protein>
<evidence type="ECO:0000313" key="1">
    <source>
        <dbReference type="EMBL" id="EUD74082.1"/>
    </source>
</evidence>
<name>W7AKV1_PLAVN</name>
<accession>W7AKV1</accession>
<sequence>MKTYVKLKKQLKLELHFVNERSIYLGRDIIKFKNNRILANVDNQFDLNNFYESTFSFANQFNDYNYDEEEITNIRNAIDSHIKEHKENNTLPNLNNVDKKTKKLIYELQKELEYVKKEIDNIRNNELAIQPL</sequence>
<reference evidence="1 2" key="1">
    <citation type="submission" date="2013-02" db="EMBL/GenBank/DDBJ databases">
        <title>The Genome Sequence of Plasmodium vinckei petteri CR.</title>
        <authorList>
            <consortium name="The Broad Institute Genome Sequencing Platform"/>
            <consortium name="The Broad Institute Genome Sequencing Center for Infectious Disease"/>
            <person name="Neafsey D."/>
            <person name="Cheeseman I."/>
            <person name="Volkman S."/>
            <person name="Adams J."/>
            <person name="Walker B."/>
            <person name="Young S.K."/>
            <person name="Zeng Q."/>
            <person name="Gargeya S."/>
            <person name="Fitzgerald M."/>
            <person name="Haas B."/>
            <person name="Abouelleil A."/>
            <person name="Alvarado L."/>
            <person name="Arachchi H.M."/>
            <person name="Berlin A.M."/>
            <person name="Chapman S.B."/>
            <person name="Dewar J."/>
            <person name="Goldberg J."/>
            <person name="Griggs A."/>
            <person name="Gujja S."/>
            <person name="Hansen M."/>
            <person name="Howarth C."/>
            <person name="Imamovic A."/>
            <person name="Larimer J."/>
            <person name="McCowan C."/>
            <person name="Murphy C."/>
            <person name="Neiman D."/>
            <person name="Pearson M."/>
            <person name="Priest M."/>
            <person name="Roberts A."/>
            <person name="Saif S."/>
            <person name="Shea T."/>
            <person name="Sisk P."/>
            <person name="Sykes S."/>
            <person name="Wortman J."/>
            <person name="Nusbaum C."/>
            <person name="Birren B."/>
        </authorList>
    </citation>
    <scope>NUCLEOTIDE SEQUENCE [LARGE SCALE GENOMIC DNA]</scope>
    <source>
        <strain evidence="1 2">CR</strain>
    </source>
</reference>
<dbReference type="Proteomes" id="UP000030659">
    <property type="component" value="Unassembled WGS sequence"/>
</dbReference>
<gene>
    <name evidence="1" type="ORF">YYG_00029</name>
</gene>
<dbReference type="NCBIfam" id="TIGR01597">
    <property type="entry name" value="PYST-B"/>
    <property type="match status" value="1"/>
</dbReference>
<proteinExistence type="predicted"/>
<dbReference type="EMBL" id="KI965394">
    <property type="protein sequence ID" value="EUD74082.1"/>
    <property type="molecule type" value="Genomic_DNA"/>
</dbReference>
<dbReference type="AlphaFoldDB" id="W7AKV1"/>
<evidence type="ECO:0000313" key="2">
    <source>
        <dbReference type="Proteomes" id="UP000030659"/>
    </source>
</evidence>
<dbReference type="InterPro" id="IPR006484">
    <property type="entry name" value="PYST_B"/>
</dbReference>
<dbReference type="Pfam" id="PF09592">
    <property type="entry name" value="DUF2031"/>
    <property type="match status" value="1"/>
</dbReference>
<evidence type="ECO:0008006" key="3">
    <source>
        <dbReference type="Google" id="ProtNLM"/>
    </source>
</evidence>
<organism evidence="1 2">
    <name type="scientific">Plasmodium vinckei petteri</name>
    <dbReference type="NCBI Taxonomy" id="138298"/>
    <lineage>
        <taxon>Eukaryota</taxon>
        <taxon>Sar</taxon>
        <taxon>Alveolata</taxon>
        <taxon>Apicomplexa</taxon>
        <taxon>Aconoidasida</taxon>
        <taxon>Haemosporida</taxon>
        <taxon>Plasmodiidae</taxon>
        <taxon>Plasmodium</taxon>
        <taxon>Plasmodium (Vinckeia)</taxon>
    </lineage>
</organism>